<evidence type="ECO:0000313" key="2">
    <source>
        <dbReference type="EMBL" id="PWN69835.1"/>
    </source>
</evidence>
<dbReference type="OrthoDB" id="8450910at2"/>
<dbReference type="Pfam" id="PF13619">
    <property type="entry name" value="KTSC"/>
    <property type="match status" value="1"/>
</dbReference>
<dbReference type="EMBL" id="PPED02000002">
    <property type="protein sequence ID" value="PWN69835.1"/>
    <property type="molecule type" value="Genomic_DNA"/>
</dbReference>
<dbReference type="InterPro" id="IPR025309">
    <property type="entry name" value="KTSC_dom"/>
</dbReference>
<dbReference type="Proteomes" id="UP000236594">
    <property type="component" value="Unassembled WGS sequence"/>
</dbReference>
<sequence>MPSSVVNHFIYFPQTEILRIIYQSGSVYDYLQVPADIVEKFAKARSRGSFLNKVIKPGYKYIKIS</sequence>
<evidence type="ECO:0000313" key="3">
    <source>
        <dbReference type="Proteomes" id="UP000236594"/>
    </source>
</evidence>
<name>A0A316X7U6_9FLAO</name>
<evidence type="ECO:0000259" key="1">
    <source>
        <dbReference type="Pfam" id="PF13619"/>
    </source>
</evidence>
<feature type="domain" description="KTSC" evidence="1">
    <location>
        <begin position="3"/>
        <end position="59"/>
    </location>
</feature>
<gene>
    <name evidence="2" type="ORF">C1631_007395</name>
</gene>
<dbReference type="AlphaFoldDB" id="A0A316X7U6"/>
<dbReference type="RefSeq" id="WP_103247353.1">
    <property type="nucleotide sequence ID" value="NZ_PPED02000002.1"/>
</dbReference>
<keyword evidence="3" id="KW-1185">Reference proteome</keyword>
<accession>A0A316X7U6</accession>
<proteinExistence type="predicted"/>
<comment type="caution">
    <text evidence="2">The sequence shown here is derived from an EMBL/GenBank/DDBJ whole genome shotgun (WGS) entry which is preliminary data.</text>
</comment>
<organism evidence="2 3">
    <name type="scientific">Chryseobacterium phosphatilyticum</name>
    <dbReference type="NCBI Taxonomy" id="475075"/>
    <lineage>
        <taxon>Bacteria</taxon>
        <taxon>Pseudomonadati</taxon>
        <taxon>Bacteroidota</taxon>
        <taxon>Flavobacteriia</taxon>
        <taxon>Flavobacteriales</taxon>
        <taxon>Weeksellaceae</taxon>
        <taxon>Chryseobacterium group</taxon>
        <taxon>Chryseobacterium</taxon>
    </lineage>
</organism>
<reference evidence="2 3" key="1">
    <citation type="submission" date="2018-04" db="EMBL/GenBank/DDBJ databases">
        <title>Draft Genome Sequence of Phosphate-Solubilizing Chryseobacterium sp. ISE14 that is a Biocontrol and Plant Growth-Promoting Rhizobacterium Isolated from Cucumber.</title>
        <authorList>
            <person name="Jeong J.-J."/>
            <person name="Sang M.K."/>
            <person name="Choi I.-G."/>
            <person name="Kim K.D."/>
        </authorList>
    </citation>
    <scope>NUCLEOTIDE SEQUENCE [LARGE SCALE GENOMIC DNA]</scope>
    <source>
        <strain evidence="2 3">ISE14</strain>
    </source>
</reference>
<protein>
    <submittedName>
        <fullName evidence="2">KTSC domain-containing protein</fullName>
    </submittedName>
</protein>